<evidence type="ECO:0000256" key="3">
    <source>
        <dbReference type="ARBA" id="ARBA00023085"/>
    </source>
</evidence>
<feature type="domain" description="Fibronectin type-III" evidence="8">
    <location>
        <begin position="1026"/>
        <end position="1116"/>
    </location>
</feature>
<dbReference type="PROSITE" id="PS50853">
    <property type="entry name" value="FN3"/>
    <property type="match status" value="4"/>
</dbReference>
<dbReference type="STRING" id="1116391.PM3016_2198"/>
<dbReference type="GO" id="GO:0046872">
    <property type="term" value="F:metal ion binding"/>
    <property type="evidence" value="ECO:0007669"/>
    <property type="project" value="UniProtKB-KW"/>
</dbReference>
<dbReference type="InterPro" id="IPR036116">
    <property type="entry name" value="FN3_sf"/>
</dbReference>
<evidence type="ECO:0000256" key="2">
    <source>
        <dbReference type="ARBA" id="ARBA00022801"/>
    </source>
</evidence>
<reference evidence="9 10" key="1">
    <citation type="journal article" date="2012" name="J. Bacteriol.">
        <title>Complete Genome Sequence of Paenibacillus mucilaginosus 3016, a Bacterium Functional as Microbial Fertilizer.</title>
        <authorList>
            <person name="Ma M."/>
            <person name="Wang Z."/>
            <person name="Li L."/>
            <person name="Jiang X."/>
            <person name="Guan D."/>
            <person name="Cao F."/>
            <person name="Chen H."/>
            <person name="Wang X."/>
            <person name="Shen D."/>
            <person name="Du B."/>
            <person name="Li J."/>
        </authorList>
    </citation>
    <scope>NUCLEOTIDE SEQUENCE [LARGE SCALE GENOMIC DNA]</scope>
    <source>
        <strain evidence="9 10">3016</strain>
    </source>
</reference>
<keyword evidence="7" id="KW-0732">Signal</keyword>
<feature type="active site" evidence="5">
    <location>
        <position position="1546"/>
    </location>
</feature>
<evidence type="ECO:0000256" key="7">
    <source>
        <dbReference type="SAM" id="SignalP"/>
    </source>
</evidence>
<dbReference type="PROSITE" id="PS00503">
    <property type="entry name" value="PECTINESTERASE_2"/>
    <property type="match status" value="1"/>
</dbReference>
<dbReference type="EMBL" id="CP003235">
    <property type="protein sequence ID" value="AFC29088.1"/>
    <property type="molecule type" value="Genomic_DNA"/>
</dbReference>
<evidence type="ECO:0000313" key="9">
    <source>
        <dbReference type="EMBL" id="AFC29088.1"/>
    </source>
</evidence>
<dbReference type="SUPFAM" id="SSF49265">
    <property type="entry name" value="Fibronectin type III"/>
    <property type="match status" value="3"/>
</dbReference>
<dbReference type="CDD" id="cd00063">
    <property type="entry name" value="FN3"/>
    <property type="match status" value="4"/>
</dbReference>
<dbReference type="InterPro" id="IPR033131">
    <property type="entry name" value="Pectinesterase_Asp_AS"/>
</dbReference>
<name>H6NH93_9BACL</name>
<keyword evidence="2" id="KW-0378">Hydrolase</keyword>
<dbReference type="KEGG" id="pmq:PM3016_2198"/>
<gene>
    <name evidence="9" type="ORF">PM3016_2198</name>
</gene>
<dbReference type="InterPro" id="IPR052063">
    <property type="entry name" value="Polysaccharide_Lyase_1"/>
</dbReference>
<evidence type="ECO:0000256" key="6">
    <source>
        <dbReference type="SAM" id="MobiDB-lite"/>
    </source>
</evidence>
<dbReference type="InterPro" id="IPR011050">
    <property type="entry name" value="Pectin_lyase_fold/virulence"/>
</dbReference>
<feature type="chain" id="PRO_5003605521" description="Fibronectin type-III domain-containing protein" evidence="7">
    <location>
        <begin position="23"/>
        <end position="1890"/>
    </location>
</feature>
<dbReference type="SMART" id="SM00060">
    <property type="entry name" value="FN3"/>
    <property type="match status" value="6"/>
</dbReference>
<dbReference type="InterPro" id="IPR003961">
    <property type="entry name" value="FN3_dom"/>
</dbReference>
<evidence type="ECO:0000256" key="1">
    <source>
        <dbReference type="ARBA" id="ARBA00022723"/>
    </source>
</evidence>
<dbReference type="PANTHER" id="PTHR42970:SF1">
    <property type="entry name" value="PECTATE LYASE C-RELATED"/>
    <property type="match status" value="1"/>
</dbReference>
<keyword evidence="3" id="KW-0063">Aspartyl esterase</keyword>
<keyword evidence="10" id="KW-1185">Reference proteome</keyword>
<evidence type="ECO:0000256" key="4">
    <source>
        <dbReference type="ARBA" id="ARBA00023180"/>
    </source>
</evidence>
<dbReference type="GO" id="GO:0030599">
    <property type="term" value="F:pectinesterase activity"/>
    <property type="evidence" value="ECO:0007669"/>
    <property type="project" value="InterPro"/>
</dbReference>
<dbReference type="Pfam" id="PF17957">
    <property type="entry name" value="Big_7"/>
    <property type="match status" value="1"/>
</dbReference>
<dbReference type="InterPro" id="IPR012334">
    <property type="entry name" value="Pectin_lyas_fold"/>
</dbReference>
<keyword evidence="4" id="KW-0325">Glycoprotein</keyword>
<protein>
    <recommendedName>
        <fullName evidence="8">Fibronectin type-III domain-containing protein</fullName>
    </recommendedName>
</protein>
<dbReference type="SUPFAM" id="SSF51126">
    <property type="entry name" value="Pectin lyase-like"/>
    <property type="match status" value="2"/>
</dbReference>
<feature type="signal peptide" evidence="7">
    <location>
        <begin position="1"/>
        <end position="22"/>
    </location>
</feature>
<dbReference type="InterPro" id="IPR013783">
    <property type="entry name" value="Ig-like_fold"/>
</dbReference>
<dbReference type="PANTHER" id="PTHR42970">
    <property type="entry name" value="PECTATE LYASE C-RELATED"/>
    <property type="match status" value="1"/>
</dbReference>
<feature type="region of interest" description="Disordered" evidence="6">
    <location>
        <begin position="1284"/>
        <end position="1314"/>
    </location>
</feature>
<keyword evidence="1" id="KW-0479">Metal-binding</keyword>
<feature type="domain" description="Fibronectin type-III" evidence="8">
    <location>
        <begin position="727"/>
        <end position="818"/>
    </location>
</feature>
<dbReference type="Gene3D" id="2.60.40.10">
    <property type="entry name" value="Immunoglobulins"/>
    <property type="match status" value="6"/>
</dbReference>
<dbReference type="HOGENOM" id="CLU_236020_0_0_9"/>
<feature type="domain" description="Fibronectin type-III" evidence="8">
    <location>
        <begin position="1301"/>
        <end position="1396"/>
    </location>
</feature>
<dbReference type="GO" id="GO:0042545">
    <property type="term" value="P:cell wall modification"/>
    <property type="evidence" value="ECO:0007669"/>
    <property type="project" value="InterPro"/>
</dbReference>
<dbReference type="Gene3D" id="2.60.120.200">
    <property type="match status" value="1"/>
</dbReference>
<evidence type="ECO:0000256" key="5">
    <source>
        <dbReference type="PROSITE-ProRule" id="PRU10040"/>
    </source>
</evidence>
<accession>H6NH93</accession>
<evidence type="ECO:0000313" key="10">
    <source>
        <dbReference type="Proteomes" id="UP000007523"/>
    </source>
</evidence>
<dbReference type="Gene3D" id="2.160.20.10">
    <property type="entry name" value="Single-stranded right-handed beta-helix, Pectin lyase-like"/>
    <property type="match status" value="2"/>
</dbReference>
<dbReference type="Proteomes" id="UP000007523">
    <property type="component" value="Chromosome"/>
</dbReference>
<dbReference type="Pfam" id="PF00041">
    <property type="entry name" value="fn3"/>
    <property type="match status" value="2"/>
</dbReference>
<dbReference type="InterPro" id="IPR000070">
    <property type="entry name" value="Pectinesterase_cat"/>
</dbReference>
<organism evidence="9 10">
    <name type="scientific">Paenibacillus mucilaginosus 3016</name>
    <dbReference type="NCBI Taxonomy" id="1116391"/>
    <lineage>
        <taxon>Bacteria</taxon>
        <taxon>Bacillati</taxon>
        <taxon>Bacillota</taxon>
        <taxon>Bacilli</taxon>
        <taxon>Bacillales</taxon>
        <taxon>Paenibacillaceae</taxon>
        <taxon>Paenibacillus</taxon>
    </lineage>
</organism>
<feature type="domain" description="Fibronectin type-III" evidence="8">
    <location>
        <begin position="1119"/>
        <end position="1210"/>
    </location>
</feature>
<dbReference type="Pfam" id="PF01095">
    <property type="entry name" value="Pectinesterase"/>
    <property type="match status" value="1"/>
</dbReference>
<proteinExistence type="predicted"/>
<evidence type="ECO:0000259" key="8">
    <source>
        <dbReference type="PROSITE" id="PS50853"/>
    </source>
</evidence>
<sequence>MKKVVSSLLVAAMLTGTLPATAAAETGSSPLPAFPGAEGGGMYTTGGRGGEVYEVTTLADSGPGSLREAVSRSNTTVVFRVGGTIHLQSPLKITGSNLTIAGQTAPGEGITVSDYATAFEADNLIVRYMRFRLGDRHPSDDDAFGGRYHKNIIVDHCSFSWSVDEVLSMYVNENTTVQWSIVSESMLMTSHYKGRHGYAGIWGGNNASFHHNLIAHNVSRNPRFAASENHKIDSYNNVIYNWGFFSAYGGEQGMYNLRDNYYKYGPNTYRSARNQVFLGVGADTRIYIGGNYMYGNPEVTADNWKGVGDVANPESKLSSPVVMQNPPVPEPAELAYEHVLEGAGAILPRRDAVDARVVSEVVYGTGKHINSQKEVGGYLEFAQTVSTSADDDHDGMPNEWETANGLNPNEPSDRNGLHASGYTHLEVYLNGITGSGSANPAAVITQPADNTIVTEGASVEIQASASDADGSVAKVEFYRNDVLLGEDSTAPYSFTWENVQDGTHFLTVKAVDDTGTSTQSSNVAVHVNRPGSILPWQSADIGTPGIAGHTQLGATAADVTVKSAGDIDGRSDSFHFAYQQLTGNGEVIARVESVTATDDGAEAGVMIRDNLNASSKFAALLIPYVKLGKKSVTMNRMTEGGSVTKTEPEAFIQTPYWVKVVRLGDQFTSLISENGIDWSVLESVTIPMAETVYFGLAADASKPDDEVNKYNASVFSHAVVNPLDADFPAAPTGVTASAGNKSVQLNWTASTSADSYNVFRSDIPGGPYSQIAGGITAPSYTDLNLTPGKTYFYVVAAVNEKGVSFNSSEASATPEGEPETVYLVNDDFEALANETTPPGYSYLPDPQDIDHKVVVTDVPADTTGNTSGKAMIVYDNGAGGTQFIRKFAPQLGSVVIEVDITAPGWPGTSYVLQLQDESGSRTPLSIELRKPALPVADPNYTLTYKLSGSDYKLMDPPVSKRWYNLKIVTNAAAQTADIYIDQSLLADNVPFQADVKTTGIARITARTPGTGKGTLYYDNVKVYVEPVQSPKGLNALPGNGKVQLSWTAADGADYYTVKRSTTDGGPYTAVASNVTAATYIDESVQNGTTYYYVVTASGTTGESGPSNQVTVSPSEDAVKPEAPAGLTAGARSTQVDLSWQPAERANTYTVKRSTNPEGPFTVIASGLGSTSYRDGGLDNGTEYSYVVSAVGVGGEGAGSAPVAVTPSRQLSTPVVTVQSLPSGALVQWGPVDGASSYLVKRADQYGGPYEVLAESVTGVTYTDSGLINGKPYYYKVTAVDGTTHSLDSSSAGVRPSAQDGTPAPPPGLTAEPGDSSIRLNWMEVPEAASYTVKRSDTAEGPYTTAASGLSNPSFTDSGLVNGKNYYYLVSAVNEAGEGGTSVPVREVPAQVLTVAADGSAQYTKVQDAIQAVPDNSATPTIIKIKNGTYREKLDLPSAKINVRMIGESREGTVLIYGDAASTLDANGNPLGTSNSYSFRVQARDFTAEHLTIQNDAGDDAGQAVALYANGDRMAFRDVSLRGYQDTLYSNNGRQYFTDSYIEGDVDFIFGNASAVFENSIIHSLSSGYVTAASTAEGKTGYVFLNSRITAEPGLTGTVALGRPWRAYSNVKYVNSYMDDHIKPVGWDNWGRTENESTAQYGEYASYGPGADPKARFRWSKQLTTEEAALLTPADILGGSDGWNPFAAVPLVDGSRELAALTVNDAPVPDFSPATTQYRIELQDPRILPVVTAAVYSDTSLVSVKQAASVPGTAEVHIQARDGGERTYTIQFVAADHQAPTLKLEVDQPVLQADDHRMVSVHASVYASDEGTGVASIRLLSITSSEPENDQGDGNTAVDIQGAEYGTADYDFELRAERSGPGSGRIYTITYEAVDFAGNRTQASTTVTILH</sequence>